<evidence type="ECO:0000256" key="5">
    <source>
        <dbReference type="ARBA" id="ARBA00022496"/>
    </source>
</evidence>
<proteinExistence type="inferred from homology"/>
<evidence type="ECO:0000256" key="4">
    <source>
        <dbReference type="ARBA" id="ARBA00022452"/>
    </source>
</evidence>
<evidence type="ECO:0000256" key="9">
    <source>
        <dbReference type="ARBA" id="ARBA00023136"/>
    </source>
</evidence>
<organism evidence="17 18">
    <name type="scientific">Comamonas serinivorans</name>
    <dbReference type="NCBI Taxonomy" id="1082851"/>
    <lineage>
        <taxon>Bacteria</taxon>
        <taxon>Pseudomonadati</taxon>
        <taxon>Pseudomonadota</taxon>
        <taxon>Betaproteobacteria</taxon>
        <taxon>Burkholderiales</taxon>
        <taxon>Comamonadaceae</taxon>
        <taxon>Comamonas</taxon>
    </lineage>
</organism>
<dbReference type="Gene3D" id="3.55.50.30">
    <property type="match status" value="1"/>
</dbReference>
<dbReference type="InterPro" id="IPR037066">
    <property type="entry name" value="Plug_dom_sf"/>
</dbReference>
<evidence type="ECO:0000256" key="10">
    <source>
        <dbReference type="ARBA" id="ARBA00023170"/>
    </source>
</evidence>
<dbReference type="OrthoDB" id="174652at2"/>
<dbReference type="InterPro" id="IPR010105">
    <property type="entry name" value="TonB_sidphr_rcpt"/>
</dbReference>
<dbReference type="GO" id="GO:0015344">
    <property type="term" value="F:siderophore uptake transmembrane transporter activity"/>
    <property type="evidence" value="ECO:0007669"/>
    <property type="project" value="TreeGrafter"/>
</dbReference>
<dbReference type="GO" id="GO:0038023">
    <property type="term" value="F:signaling receptor activity"/>
    <property type="evidence" value="ECO:0007669"/>
    <property type="project" value="InterPro"/>
</dbReference>
<keyword evidence="9 12" id="KW-0472">Membrane</keyword>
<feature type="compositionally biased region" description="Polar residues" evidence="14">
    <location>
        <begin position="164"/>
        <end position="182"/>
    </location>
</feature>
<feature type="domain" description="Secretin/TonB short N-terminal" evidence="16">
    <location>
        <begin position="63"/>
        <end position="114"/>
    </location>
</feature>
<evidence type="ECO:0000256" key="11">
    <source>
        <dbReference type="ARBA" id="ARBA00023237"/>
    </source>
</evidence>
<dbReference type="Proteomes" id="UP000196138">
    <property type="component" value="Chromosome"/>
</dbReference>
<evidence type="ECO:0000256" key="1">
    <source>
        <dbReference type="ARBA" id="ARBA00004571"/>
    </source>
</evidence>
<evidence type="ECO:0000259" key="16">
    <source>
        <dbReference type="SMART" id="SM00965"/>
    </source>
</evidence>
<keyword evidence="15" id="KW-0732">Signal</keyword>
<dbReference type="EMBL" id="CP021455">
    <property type="protein sequence ID" value="ARU06522.1"/>
    <property type="molecule type" value="Genomic_DNA"/>
</dbReference>
<dbReference type="InterPro" id="IPR011662">
    <property type="entry name" value="Secretin/TonB_short_N"/>
</dbReference>
<dbReference type="NCBIfam" id="TIGR01783">
    <property type="entry name" value="TonB-siderophor"/>
    <property type="match status" value="1"/>
</dbReference>
<evidence type="ECO:0000256" key="8">
    <source>
        <dbReference type="ARBA" id="ARBA00023077"/>
    </source>
</evidence>
<dbReference type="KEGG" id="cser:CCO03_19320"/>
<gene>
    <name evidence="17" type="ORF">CCO03_19320</name>
</gene>
<dbReference type="GO" id="GO:0015891">
    <property type="term" value="P:siderophore transport"/>
    <property type="evidence" value="ECO:0007669"/>
    <property type="project" value="InterPro"/>
</dbReference>
<dbReference type="SUPFAM" id="SSF56935">
    <property type="entry name" value="Porins"/>
    <property type="match status" value="1"/>
</dbReference>
<accession>A0A1Y0ETF5</accession>
<dbReference type="PANTHER" id="PTHR32552:SF74">
    <property type="entry name" value="HYDROXAMATE SIDEROPHORE RECEPTOR FHUE"/>
    <property type="match status" value="1"/>
</dbReference>
<keyword evidence="11 12" id="KW-0998">Cell outer membrane</keyword>
<keyword evidence="6 12" id="KW-0812">Transmembrane</keyword>
<feature type="signal peptide" evidence="15">
    <location>
        <begin position="1"/>
        <end position="38"/>
    </location>
</feature>
<comment type="similarity">
    <text evidence="2 12 13">Belongs to the TonB-dependent receptor family.</text>
</comment>
<sequence length="836" mass="89360">MTPPLPCMFSRSFMSACPTPLRALVAAALFTCAVAAHAQSRSYDLPAQPLGSALAQIAANSGQQISIDAELVRGQTAPAVRGSYTAEQAARAALAGSGLELVRTERGNWTLRRTAAPAPAPASAAAASAAAASAAAASAAAAGQAATGDSLAAVHVSAGAMPSVGTTEGTRSYTQRGPSSAATGLPLSLRETPQSVSVMTRQRLDDFKLETLTDVLDQTPGVTVSRQADMTTFNVRGATVNLKVDGNRLLSTGWGWNSHILYTLDDMAEIDRIEVLKGSSGLVNGDGAYGGTVNLIRKRPTRDFQASANLGVGSNSTRRGDVDIGGPLNEAGTLRGRFVAAYKEADGFRERQHSRNSLLYGTLEADLTPDTVLTAGFTFKTRAMRSTSGTTPIQGYSGTGVAVPLMPRSFNNGASWAGYTQESLGLFARLEHRFAGGWTAKLQAARDSTDTPELRIGYLQYALPGMVQHSRYADIDDRNDSLSLEVQGPFELLGRTHQLLVGAGTTRARTTLLRGSVPGTSLTAAGIDYADGGAGIVQPDWSGVTYSNDLFSRKNRYVYAAGQFSLADPAKLIAGVRLSDFDQNDVTDVGWYNYQMRERGVVTPYAGLVVDVTPNVSVYGSYASIFKPQSAKDANERPLNPEEGQTYELGAKGEFFDKRLNVSLAHFWQRTDNTAEEVGLNPNGDTIYRAVKGATRRGYEVELSGELARGWQAQGSYVQNSSNLSSASTTPKHQFKFGTTYRFGDGALQGLTVGAATRWQSAISTSRSGATLRQNGYWLFDLMARYQVNRQLSVSANVNNVLDKRYFAGVTNFTSQGLFYTWGAPRSVNVSLRYDF</sequence>
<dbReference type="InterPro" id="IPR012910">
    <property type="entry name" value="Plug_dom"/>
</dbReference>
<reference evidence="17 18" key="1">
    <citation type="submission" date="2017-05" db="EMBL/GenBank/DDBJ databases">
        <authorList>
            <person name="Song R."/>
            <person name="Chenine A.L."/>
            <person name="Ruprecht R.M."/>
        </authorList>
    </citation>
    <scope>NUCLEOTIDE SEQUENCE [LARGE SCALE GENOMIC DNA]</scope>
    <source>
        <strain evidence="17 18">DSM 26136</strain>
    </source>
</reference>
<evidence type="ECO:0000313" key="17">
    <source>
        <dbReference type="EMBL" id="ARU06522.1"/>
    </source>
</evidence>
<evidence type="ECO:0000313" key="18">
    <source>
        <dbReference type="Proteomes" id="UP000196138"/>
    </source>
</evidence>
<protein>
    <submittedName>
        <fullName evidence="17">TonB-dependent siderophore receptor</fullName>
    </submittedName>
</protein>
<feature type="chain" id="PRO_5012394975" evidence="15">
    <location>
        <begin position="39"/>
        <end position="836"/>
    </location>
</feature>
<name>A0A1Y0ETF5_9BURK</name>
<evidence type="ECO:0000256" key="2">
    <source>
        <dbReference type="ARBA" id="ARBA00009810"/>
    </source>
</evidence>
<dbReference type="SMART" id="SM00965">
    <property type="entry name" value="STN"/>
    <property type="match status" value="1"/>
</dbReference>
<evidence type="ECO:0000256" key="6">
    <source>
        <dbReference type="ARBA" id="ARBA00022692"/>
    </source>
</evidence>
<keyword evidence="4 12" id="KW-1134">Transmembrane beta strand</keyword>
<dbReference type="Gene3D" id="2.170.130.10">
    <property type="entry name" value="TonB-dependent receptor, plug domain"/>
    <property type="match status" value="1"/>
</dbReference>
<evidence type="ECO:0000256" key="12">
    <source>
        <dbReference type="PROSITE-ProRule" id="PRU01360"/>
    </source>
</evidence>
<evidence type="ECO:0000256" key="7">
    <source>
        <dbReference type="ARBA" id="ARBA00023004"/>
    </source>
</evidence>
<evidence type="ECO:0000256" key="14">
    <source>
        <dbReference type="SAM" id="MobiDB-lite"/>
    </source>
</evidence>
<comment type="subcellular location">
    <subcellularLocation>
        <location evidence="1 12">Cell outer membrane</location>
        <topology evidence="1 12">Multi-pass membrane protein</topology>
    </subcellularLocation>
</comment>
<dbReference type="Pfam" id="PF00593">
    <property type="entry name" value="TonB_dep_Rec_b-barrel"/>
    <property type="match status" value="1"/>
</dbReference>
<keyword evidence="3 12" id="KW-0813">Transport</keyword>
<keyword evidence="7" id="KW-0408">Iron</keyword>
<evidence type="ECO:0000256" key="13">
    <source>
        <dbReference type="RuleBase" id="RU003357"/>
    </source>
</evidence>
<keyword evidence="8 13" id="KW-0798">TonB box</keyword>
<dbReference type="PANTHER" id="PTHR32552">
    <property type="entry name" value="FERRICHROME IRON RECEPTOR-RELATED"/>
    <property type="match status" value="1"/>
</dbReference>
<dbReference type="PROSITE" id="PS52016">
    <property type="entry name" value="TONB_DEPENDENT_REC_3"/>
    <property type="match status" value="1"/>
</dbReference>
<dbReference type="InterPro" id="IPR039426">
    <property type="entry name" value="TonB-dep_rcpt-like"/>
</dbReference>
<dbReference type="CDD" id="cd01347">
    <property type="entry name" value="ligand_gated_channel"/>
    <property type="match status" value="1"/>
</dbReference>
<dbReference type="Gene3D" id="2.40.170.20">
    <property type="entry name" value="TonB-dependent receptor, beta-barrel domain"/>
    <property type="match status" value="1"/>
</dbReference>
<dbReference type="GO" id="GO:0009279">
    <property type="term" value="C:cell outer membrane"/>
    <property type="evidence" value="ECO:0007669"/>
    <property type="project" value="UniProtKB-SubCell"/>
</dbReference>
<evidence type="ECO:0000256" key="15">
    <source>
        <dbReference type="SAM" id="SignalP"/>
    </source>
</evidence>
<dbReference type="Pfam" id="PF07715">
    <property type="entry name" value="Plug"/>
    <property type="match status" value="1"/>
</dbReference>
<keyword evidence="5" id="KW-0410">Iron transport</keyword>
<dbReference type="InterPro" id="IPR000531">
    <property type="entry name" value="Beta-barrel_TonB"/>
</dbReference>
<keyword evidence="18" id="KW-1185">Reference proteome</keyword>
<keyword evidence="10 17" id="KW-0675">Receptor</keyword>
<feature type="region of interest" description="Disordered" evidence="14">
    <location>
        <begin position="162"/>
        <end position="196"/>
    </location>
</feature>
<keyword evidence="5" id="KW-0406">Ion transport</keyword>
<dbReference type="AlphaFoldDB" id="A0A1Y0ETF5"/>
<evidence type="ECO:0000256" key="3">
    <source>
        <dbReference type="ARBA" id="ARBA00022448"/>
    </source>
</evidence>
<dbReference type="InterPro" id="IPR036942">
    <property type="entry name" value="Beta-barrel_TonB_sf"/>
</dbReference>